<dbReference type="AlphaFoldDB" id="A0A7X0HSY9"/>
<organism evidence="3 4">
    <name type="scientific">Bacillus benzoevorans</name>
    <dbReference type="NCBI Taxonomy" id="1456"/>
    <lineage>
        <taxon>Bacteria</taxon>
        <taxon>Bacillati</taxon>
        <taxon>Bacillota</taxon>
        <taxon>Bacilli</taxon>
        <taxon>Bacillales</taxon>
        <taxon>Bacillaceae</taxon>
        <taxon>Bacillus</taxon>
    </lineage>
</organism>
<dbReference type="Pfam" id="PF05651">
    <property type="entry name" value="Diacid_rec"/>
    <property type="match status" value="1"/>
</dbReference>
<comment type="caution">
    <text evidence="3">The sequence shown here is derived from an EMBL/GenBank/DDBJ whole genome shotgun (WGS) entry which is preliminary data.</text>
</comment>
<protein>
    <submittedName>
        <fullName evidence="3">Carbohydrate diacid regulator</fullName>
    </submittedName>
</protein>
<reference evidence="3 4" key="1">
    <citation type="submission" date="2020-08" db="EMBL/GenBank/DDBJ databases">
        <title>Genomic Encyclopedia of Type Strains, Phase IV (KMG-IV): sequencing the most valuable type-strain genomes for metagenomic binning, comparative biology and taxonomic classification.</title>
        <authorList>
            <person name="Goeker M."/>
        </authorList>
    </citation>
    <scope>NUCLEOTIDE SEQUENCE [LARGE SCALE GENOMIC DNA]</scope>
    <source>
        <strain evidence="3 4">DSM 5391</strain>
    </source>
</reference>
<dbReference type="RefSeq" id="WP_184527062.1">
    <property type="nucleotide sequence ID" value="NZ_JACHGK010000010.1"/>
</dbReference>
<keyword evidence="4" id="KW-1185">Reference proteome</keyword>
<gene>
    <name evidence="3" type="ORF">HNR53_002895</name>
</gene>
<dbReference type="Proteomes" id="UP000531594">
    <property type="component" value="Unassembled WGS sequence"/>
</dbReference>
<evidence type="ECO:0000259" key="1">
    <source>
        <dbReference type="Pfam" id="PF05651"/>
    </source>
</evidence>
<dbReference type="InterPro" id="IPR051448">
    <property type="entry name" value="CdaR-like_regulators"/>
</dbReference>
<proteinExistence type="predicted"/>
<feature type="domain" description="PucR C-terminal helix-turn-helix" evidence="2">
    <location>
        <begin position="282"/>
        <end position="334"/>
    </location>
</feature>
<dbReference type="InterPro" id="IPR008599">
    <property type="entry name" value="Diacid_rec"/>
</dbReference>
<dbReference type="InterPro" id="IPR042070">
    <property type="entry name" value="PucR_C-HTH_sf"/>
</dbReference>
<sequence>MYQLTKKQAQQIVDKMMQDIPYNINIMDKEGIIIGSGNKERIGTLHQGALEAIKQRKIVEIQIDKKYEKKGINLPIEMNHEIIGVVGISGDVEETRPFGNLVKSTVILLIEQSAALQKENIERYRRQEFLHLIINPDTVYTRELINQAQTYHINLANPAQIIYIEFPYEINEELSVSAYYPSFKISNHSQCIVVQETTIIESITRQIQNQHAEAFIAVSKTNNRISEGYRQSISAMRVIKGLLPSEKTISYADCEFIADLSEWLINEKKTVHLPQLMENDELIKTLQTFIICNLNINEAANQLIIHRNTLNYRLERIHKITGKNPKNILELTELIFILINRIQ</sequence>
<dbReference type="Pfam" id="PF13556">
    <property type="entry name" value="HTH_30"/>
    <property type="match status" value="1"/>
</dbReference>
<dbReference type="PANTHER" id="PTHR33744:SF16">
    <property type="entry name" value="CARBOHYDRATE DIACID REGULATOR"/>
    <property type="match status" value="1"/>
</dbReference>
<dbReference type="Gene3D" id="1.10.10.2840">
    <property type="entry name" value="PucR C-terminal helix-turn-helix domain"/>
    <property type="match status" value="1"/>
</dbReference>
<dbReference type="SUPFAM" id="SSF46689">
    <property type="entry name" value="Homeodomain-like"/>
    <property type="match status" value="1"/>
</dbReference>
<evidence type="ECO:0000259" key="2">
    <source>
        <dbReference type="Pfam" id="PF13556"/>
    </source>
</evidence>
<feature type="domain" description="Putative sugar diacid recognition" evidence="1">
    <location>
        <begin position="4"/>
        <end position="130"/>
    </location>
</feature>
<dbReference type="PANTHER" id="PTHR33744">
    <property type="entry name" value="CARBOHYDRATE DIACID REGULATOR"/>
    <property type="match status" value="1"/>
</dbReference>
<name>A0A7X0HSY9_9BACI</name>
<dbReference type="InterPro" id="IPR025736">
    <property type="entry name" value="PucR_C-HTH_dom"/>
</dbReference>
<dbReference type="EMBL" id="JACHGK010000010">
    <property type="protein sequence ID" value="MBB6446238.1"/>
    <property type="molecule type" value="Genomic_DNA"/>
</dbReference>
<evidence type="ECO:0000313" key="4">
    <source>
        <dbReference type="Proteomes" id="UP000531594"/>
    </source>
</evidence>
<evidence type="ECO:0000313" key="3">
    <source>
        <dbReference type="EMBL" id="MBB6446238.1"/>
    </source>
</evidence>
<dbReference type="InterPro" id="IPR009057">
    <property type="entry name" value="Homeodomain-like_sf"/>
</dbReference>
<accession>A0A7X0HSY9</accession>